<dbReference type="InterPro" id="IPR010982">
    <property type="entry name" value="Lambda_DNA-bd_dom_sf"/>
</dbReference>
<evidence type="ECO:0000259" key="2">
    <source>
        <dbReference type="PROSITE" id="PS50943"/>
    </source>
</evidence>
<evidence type="ECO:0000313" key="4">
    <source>
        <dbReference type="Proteomes" id="UP000646738"/>
    </source>
</evidence>
<evidence type="ECO:0000313" key="3">
    <source>
        <dbReference type="EMBL" id="GHI50348.1"/>
    </source>
</evidence>
<feature type="domain" description="HTH cro/C1-type" evidence="2">
    <location>
        <begin position="14"/>
        <end position="69"/>
    </location>
</feature>
<protein>
    <recommendedName>
        <fullName evidence="2">HTH cro/C1-type domain-containing protein</fullName>
    </recommendedName>
</protein>
<dbReference type="Pfam" id="PF01381">
    <property type="entry name" value="HTH_3"/>
    <property type="match status" value="1"/>
</dbReference>
<sequence>MHQPLTYEVNGDAIREERMQAGLTQTELAKRAGITPRYVSHLETGTRRHMGPQTYRRLREALNATDARLRLTPPRPTEDPPHPAERE</sequence>
<dbReference type="EMBL" id="BNEA01000001">
    <property type="protein sequence ID" value="GHI50348.1"/>
    <property type="molecule type" value="Genomic_DNA"/>
</dbReference>
<dbReference type="CDD" id="cd00093">
    <property type="entry name" value="HTH_XRE"/>
    <property type="match status" value="1"/>
</dbReference>
<dbReference type="SUPFAM" id="SSF47413">
    <property type="entry name" value="lambda repressor-like DNA-binding domains"/>
    <property type="match status" value="1"/>
</dbReference>
<dbReference type="Gene3D" id="1.10.260.40">
    <property type="entry name" value="lambda repressor-like DNA-binding domains"/>
    <property type="match status" value="1"/>
</dbReference>
<name>A0ABQ3R3B8_STRRR</name>
<accession>A0ABQ3R3B8</accession>
<evidence type="ECO:0000256" key="1">
    <source>
        <dbReference type="SAM" id="MobiDB-lite"/>
    </source>
</evidence>
<proteinExistence type="predicted"/>
<dbReference type="InterPro" id="IPR001387">
    <property type="entry name" value="Cro/C1-type_HTH"/>
</dbReference>
<feature type="compositionally biased region" description="Basic and acidic residues" evidence="1">
    <location>
        <begin position="76"/>
        <end position="87"/>
    </location>
</feature>
<gene>
    <name evidence="3" type="ORF">Srubr_01940</name>
</gene>
<dbReference type="PROSITE" id="PS50943">
    <property type="entry name" value="HTH_CROC1"/>
    <property type="match status" value="1"/>
</dbReference>
<dbReference type="RefSeq" id="WP_189999643.1">
    <property type="nucleotide sequence ID" value="NZ_BNCB01000032.1"/>
</dbReference>
<dbReference type="SMART" id="SM00530">
    <property type="entry name" value="HTH_XRE"/>
    <property type="match status" value="1"/>
</dbReference>
<reference evidence="4" key="1">
    <citation type="submission" date="2023-07" db="EMBL/GenBank/DDBJ databases">
        <title>Whole genome shotgun sequence of Streptomyces achromogenes subsp. rubradiris NBRC 14000.</title>
        <authorList>
            <person name="Komaki H."/>
            <person name="Tamura T."/>
        </authorList>
    </citation>
    <scope>NUCLEOTIDE SEQUENCE [LARGE SCALE GENOMIC DNA]</scope>
    <source>
        <strain evidence="4">NBRC 14000</strain>
    </source>
</reference>
<organism evidence="3 4">
    <name type="scientific">Streptomyces rubradiris</name>
    <name type="common">Streptomyces achromogenes subsp. rubradiris</name>
    <dbReference type="NCBI Taxonomy" id="285531"/>
    <lineage>
        <taxon>Bacteria</taxon>
        <taxon>Bacillati</taxon>
        <taxon>Actinomycetota</taxon>
        <taxon>Actinomycetes</taxon>
        <taxon>Kitasatosporales</taxon>
        <taxon>Streptomycetaceae</taxon>
        <taxon>Streptomyces</taxon>
    </lineage>
</organism>
<comment type="caution">
    <text evidence="3">The sequence shown here is derived from an EMBL/GenBank/DDBJ whole genome shotgun (WGS) entry which is preliminary data.</text>
</comment>
<dbReference type="Proteomes" id="UP000646738">
    <property type="component" value="Unassembled WGS sequence"/>
</dbReference>
<feature type="region of interest" description="Disordered" evidence="1">
    <location>
        <begin position="64"/>
        <end position="87"/>
    </location>
</feature>
<keyword evidence="4" id="KW-1185">Reference proteome</keyword>